<dbReference type="STRING" id="1185766.SAMN05216224_10657"/>
<comment type="caution">
    <text evidence="1">The sequence shown here is derived from an EMBL/GenBank/DDBJ whole genome shotgun (WGS) entry which is preliminary data.</text>
</comment>
<reference evidence="1 2" key="1">
    <citation type="submission" date="2014-03" db="EMBL/GenBank/DDBJ databases">
        <title>The draft genome sequence of Thioclava dalianensis DLFJ1-1.</title>
        <authorList>
            <person name="Lai Q."/>
            <person name="Shao Z."/>
        </authorList>
    </citation>
    <scope>NUCLEOTIDE SEQUENCE [LARGE SCALE GENOMIC DNA]</scope>
    <source>
        <strain evidence="1 2">DLFJ1-1</strain>
    </source>
</reference>
<accession>A0A074TF86</accession>
<dbReference type="Proteomes" id="UP000027725">
    <property type="component" value="Unassembled WGS sequence"/>
</dbReference>
<dbReference type="OrthoDB" id="4379323at2"/>
<organism evidence="1 2">
    <name type="scientific">Thioclava dalianensis</name>
    <dbReference type="NCBI Taxonomy" id="1185766"/>
    <lineage>
        <taxon>Bacteria</taxon>
        <taxon>Pseudomonadati</taxon>
        <taxon>Pseudomonadota</taxon>
        <taxon>Alphaproteobacteria</taxon>
        <taxon>Rhodobacterales</taxon>
        <taxon>Paracoccaceae</taxon>
        <taxon>Thioclava</taxon>
    </lineage>
</organism>
<proteinExistence type="predicted"/>
<evidence type="ECO:0000313" key="1">
    <source>
        <dbReference type="EMBL" id="KEP68800.1"/>
    </source>
</evidence>
<sequence length="79" mass="8520">MADQLEAAKALIENLGGPTKVSESLGLHRSTVQRWVMTFDKGGRSGVIKSTQLSRLFALADSAGVQYDRADFVPRAGQI</sequence>
<protein>
    <recommendedName>
        <fullName evidence="3">Helix-turn-helix domain-containing protein</fullName>
    </recommendedName>
</protein>
<name>A0A074TF86_9RHOB</name>
<evidence type="ECO:0008006" key="3">
    <source>
        <dbReference type="Google" id="ProtNLM"/>
    </source>
</evidence>
<dbReference type="AlphaFoldDB" id="A0A074TF86"/>
<evidence type="ECO:0000313" key="2">
    <source>
        <dbReference type="Proteomes" id="UP000027725"/>
    </source>
</evidence>
<keyword evidence="2" id="KW-1185">Reference proteome</keyword>
<dbReference type="RefSeq" id="WP_038067987.1">
    <property type="nucleotide sequence ID" value="NZ_FOVB01000006.1"/>
</dbReference>
<dbReference type="EMBL" id="JHEH01000023">
    <property type="protein sequence ID" value="KEP68800.1"/>
    <property type="molecule type" value="Genomic_DNA"/>
</dbReference>
<gene>
    <name evidence="1" type="ORF">DL1_08660</name>
</gene>